<reference evidence="2" key="1">
    <citation type="submission" date="2025-08" db="UniProtKB">
        <authorList>
            <consortium name="Ensembl"/>
        </authorList>
    </citation>
    <scope>IDENTIFICATION</scope>
</reference>
<evidence type="ECO:0000313" key="2">
    <source>
        <dbReference type="Ensembl" id="ENSEBUP00000003073.1"/>
    </source>
</evidence>
<dbReference type="Ensembl" id="ENSEBUT00000003437.1">
    <property type="protein sequence ID" value="ENSEBUP00000003073.1"/>
    <property type="gene ID" value="ENSEBUG00000002256.1"/>
</dbReference>
<dbReference type="PANTHER" id="PTHR23210:SF26">
    <property type="entry name" value="ACTIVATING TRANSCRIPTION FACTOR 7-INTERACTING PROTEIN 1"/>
    <property type="match status" value="1"/>
</dbReference>
<keyword evidence="3" id="KW-1185">Reference proteome</keyword>
<protein>
    <recommendedName>
        <fullName evidence="1">Activating transcription factor 7-interacting protein Fn3 domain-containing protein</fullName>
    </recommendedName>
</protein>
<dbReference type="InterPro" id="IPR056565">
    <property type="entry name" value="Fn3_ATF7IP"/>
</dbReference>
<dbReference type="Proteomes" id="UP000694388">
    <property type="component" value="Unplaced"/>
</dbReference>
<dbReference type="GO" id="GO:0006355">
    <property type="term" value="P:regulation of DNA-templated transcription"/>
    <property type="evidence" value="ECO:0007669"/>
    <property type="project" value="TreeGrafter"/>
</dbReference>
<feature type="domain" description="Activating transcription factor 7-interacting protein Fn3" evidence="1">
    <location>
        <begin position="139"/>
        <end position="240"/>
    </location>
</feature>
<reference evidence="2" key="2">
    <citation type="submission" date="2025-09" db="UniProtKB">
        <authorList>
            <consortium name="Ensembl"/>
        </authorList>
    </citation>
    <scope>IDENTIFICATION</scope>
</reference>
<sequence length="246" mass="27308">MRTGVGGGSNCVSSPWKVNKIEGISCPGNLLLVVDKVVISTPHPPPITFFYFEAGNSEENGFGERSPSVVNHTSKVRFFCCFVHFTLSNLLTNVFLPRILTYFSFFFLQGSPATKFSLPPFPDPTDPLTLPAEAAKFSMPQPISLSVSRSKNQIVLSWTINRPDLRCARVECYHLFGYHREPGSMEGTPLGFWKKIGEVKALPLPMACTLSQFNTGSLYFFTVRARDVYGRFGPCCEPQSMDLTNG</sequence>
<dbReference type="GeneTree" id="ENSGT00530000063707"/>
<accession>A0A8C4PX75</accession>
<dbReference type="InterPro" id="IPR036116">
    <property type="entry name" value="FN3_sf"/>
</dbReference>
<dbReference type="GO" id="GO:0005667">
    <property type="term" value="C:transcription regulator complex"/>
    <property type="evidence" value="ECO:0007669"/>
    <property type="project" value="TreeGrafter"/>
</dbReference>
<dbReference type="PANTHER" id="PTHR23210">
    <property type="entry name" value="ACTIVATING TRANSCRIPTION FACTOR 7 INTERACTING PROTEIN"/>
    <property type="match status" value="1"/>
</dbReference>
<dbReference type="AlphaFoldDB" id="A0A8C4PX75"/>
<evidence type="ECO:0000313" key="3">
    <source>
        <dbReference type="Proteomes" id="UP000694388"/>
    </source>
</evidence>
<proteinExistence type="predicted"/>
<dbReference type="CDD" id="cd00063">
    <property type="entry name" value="FN3"/>
    <property type="match status" value="1"/>
</dbReference>
<name>A0A8C4PX75_EPTBU</name>
<dbReference type="GO" id="GO:0003712">
    <property type="term" value="F:transcription coregulator activity"/>
    <property type="evidence" value="ECO:0007669"/>
    <property type="project" value="TreeGrafter"/>
</dbReference>
<evidence type="ECO:0000259" key="1">
    <source>
        <dbReference type="Pfam" id="PF16794"/>
    </source>
</evidence>
<dbReference type="SUPFAM" id="SSF49265">
    <property type="entry name" value="Fibronectin type III"/>
    <property type="match status" value="1"/>
</dbReference>
<dbReference type="Pfam" id="PF16794">
    <property type="entry name" value="fn3_4"/>
    <property type="match status" value="1"/>
</dbReference>
<dbReference type="GO" id="GO:0005634">
    <property type="term" value="C:nucleus"/>
    <property type="evidence" value="ECO:0007669"/>
    <property type="project" value="TreeGrafter"/>
</dbReference>
<organism evidence="2 3">
    <name type="scientific">Eptatretus burgeri</name>
    <name type="common">Inshore hagfish</name>
    <dbReference type="NCBI Taxonomy" id="7764"/>
    <lineage>
        <taxon>Eukaryota</taxon>
        <taxon>Metazoa</taxon>
        <taxon>Chordata</taxon>
        <taxon>Craniata</taxon>
        <taxon>Vertebrata</taxon>
        <taxon>Cyclostomata</taxon>
        <taxon>Myxini</taxon>
        <taxon>Myxiniformes</taxon>
        <taxon>Myxinidae</taxon>
        <taxon>Eptatretinae</taxon>
        <taxon>Eptatretus</taxon>
    </lineage>
</organism>
<dbReference type="InterPro" id="IPR026085">
    <property type="entry name" value="ATF7-int"/>
</dbReference>
<dbReference type="InterPro" id="IPR003961">
    <property type="entry name" value="FN3_dom"/>
</dbReference>